<feature type="repeat" description="WD" evidence="1">
    <location>
        <begin position="969"/>
        <end position="1012"/>
    </location>
</feature>
<dbReference type="PANTHER" id="PTHR44525">
    <property type="entry name" value="WD REPEAT-CONTAINING PROTEIN 27"/>
    <property type="match status" value="1"/>
</dbReference>
<organism evidence="2 3">
    <name type="scientific">Batrachochytrium salamandrivorans</name>
    <dbReference type="NCBI Taxonomy" id="1357716"/>
    <lineage>
        <taxon>Eukaryota</taxon>
        <taxon>Fungi</taxon>
        <taxon>Fungi incertae sedis</taxon>
        <taxon>Chytridiomycota</taxon>
        <taxon>Chytridiomycota incertae sedis</taxon>
        <taxon>Chytridiomycetes</taxon>
        <taxon>Rhizophydiales</taxon>
        <taxon>Rhizophydiales incertae sedis</taxon>
        <taxon>Batrachochytrium</taxon>
    </lineage>
</organism>
<evidence type="ECO:0000313" key="3">
    <source>
        <dbReference type="Proteomes" id="UP001648503"/>
    </source>
</evidence>
<reference evidence="2 3" key="1">
    <citation type="submission" date="2021-02" db="EMBL/GenBank/DDBJ databases">
        <title>Variation within the Batrachochytrium salamandrivorans European outbreak.</title>
        <authorList>
            <person name="Kelly M."/>
            <person name="Pasmans F."/>
            <person name="Shea T.P."/>
            <person name="Munoz J.F."/>
            <person name="Carranza S."/>
            <person name="Cuomo C.A."/>
            <person name="Martel A."/>
        </authorList>
    </citation>
    <scope>NUCLEOTIDE SEQUENCE [LARGE SCALE GENOMIC DNA]</scope>
    <source>
        <strain evidence="2 3">AMFP18/2</strain>
    </source>
</reference>
<dbReference type="Gene3D" id="2.130.10.10">
    <property type="entry name" value="YVTN repeat-like/Quinoprotein amine dehydrogenase"/>
    <property type="match status" value="3"/>
</dbReference>
<dbReference type="SMART" id="SM00320">
    <property type="entry name" value="WD40"/>
    <property type="match status" value="8"/>
</dbReference>
<protein>
    <recommendedName>
        <fullName evidence="4">Anaphase-promoting complex subunit 4 WD40 domain-containing protein</fullName>
    </recommendedName>
</protein>
<gene>
    <name evidence="2" type="ORF">BASA50_005982</name>
</gene>
<dbReference type="InterPro" id="IPR036322">
    <property type="entry name" value="WD40_repeat_dom_sf"/>
</dbReference>
<dbReference type="SUPFAM" id="SSF50978">
    <property type="entry name" value="WD40 repeat-like"/>
    <property type="match status" value="1"/>
</dbReference>
<dbReference type="EMBL" id="JAFCIX010000312">
    <property type="protein sequence ID" value="KAH6595189.1"/>
    <property type="molecule type" value="Genomic_DNA"/>
</dbReference>
<dbReference type="InterPro" id="IPR015943">
    <property type="entry name" value="WD40/YVTN_repeat-like_dom_sf"/>
</dbReference>
<dbReference type="InterPro" id="IPR001680">
    <property type="entry name" value="WD40_rpt"/>
</dbReference>
<proteinExistence type="predicted"/>
<dbReference type="SUPFAM" id="SSF50998">
    <property type="entry name" value="Quinoprotein alcohol dehydrogenase-like"/>
    <property type="match status" value="1"/>
</dbReference>
<name>A0ABQ8FB18_9FUNG</name>
<evidence type="ECO:0000256" key="1">
    <source>
        <dbReference type="PROSITE-ProRule" id="PRU00221"/>
    </source>
</evidence>
<dbReference type="PANTHER" id="PTHR44525:SF1">
    <property type="entry name" value="WD REPEAT-CONTAINING PROTEIN 27"/>
    <property type="match status" value="1"/>
</dbReference>
<keyword evidence="1" id="KW-0853">WD repeat</keyword>
<dbReference type="Pfam" id="PF00400">
    <property type="entry name" value="WD40"/>
    <property type="match status" value="6"/>
</dbReference>
<dbReference type="InterPro" id="IPR011047">
    <property type="entry name" value="Quinoprotein_ADH-like_sf"/>
</dbReference>
<dbReference type="PROSITE" id="PS50082">
    <property type="entry name" value="WD_REPEATS_2"/>
    <property type="match status" value="3"/>
</dbReference>
<dbReference type="Proteomes" id="UP001648503">
    <property type="component" value="Unassembled WGS sequence"/>
</dbReference>
<evidence type="ECO:0008006" key="4">
    <source>
        <dbReference type="Google" id="ProtNLM"/>
    </source>
</evidence>
<comment type="caution">
    <text evidence="2">The sequence shown here is derived from an EMBL/GenBank/DDBJ whole genome shotgun (WGS) entry which is preliminary data.</text>
</comment>
<dbReference type="InterPro" id="IPR042411">
    <property type="entry name" value="WDR27"/>
</dbReference>
<feature type="repeat" description="WD" evidence="1">
    <location>
        <begin position="721"/>
        <end position="754"/>
    </location>
</feature>
<accession>A0ABQ8FB18</accession>
<keyword evidence="3" id="KW-1185">Reference proteome</keyword>
<evidence type="ECO:0000313" key="2">
    <source>
        <dbReference type="EMBL" id="KAH6595189.1"/>
    </source>
</evidence>
<sequence>MSTIPALQPALFDVILAGTVSAHIPVAYDISPDLFAFTSSCIGTNSCRTPVSSERQSLGPALGIVASEQLFQGRRLPEIQPNFTTTASAGLASPVDQIVCIKFGHKRIPLRLFVASKSVLSVWRCDDQQPTDHSTHSPEFNSIFHQTNSVPLDTSTSSSLGNLQISQQLIKSDLHGQIHSMSVHLSDDLVAACVDDSVMIIAVSTGAAIAMQGHSARVTACDFFNSSANPNAKNWLLSLSEDRSFKVWDYVSLTCIYDSPIVSSSPLTSIAFDPIRPIFAIGSEDSTIRFYDPTSHVSEYSCEPRMIKLITMRSLVRKWQQGNPRSNAPILKPHVGINGIPVVSSLPIWRRPPEMAVAAEGETHASIQDGSVEHIMCILGLFYAPSKPTLKSQLTLPSRMCVGCPSLIAILNVNSYGILHVIDFNSPNLNMELYDASDNYNRLSSADLVTHEVGRSKRGPMSAKRDIQISQSVTFSTCAGLWGCVLVAIGHAMSGQITLLRIQDMAIPSSKPTFMDGTIPNASLNAENSSSLESLQDCVLASIRKNVVGEKWVENVYQDCIHELAALGVREIHQLPILFSQEPSFCKDVSFLPMYVCRDLKQHIKSVQPKEISFVRDALEVSNLLNRIRISTSDVKTTPLKKSNTSKAVLDLPVTFKSKIKSSGYTQAPSATKMFSGLTNLSQRSIKSKAEHLRNASSAMFNEYSSSGGPIIETKPFPIDTITHLSSITCIRYHPSGRFLATGSSDKCARFYRLPQLRTSEFKQASFSRDFHGHNSCVTDIAWRLNPVKEFGFVLLTTSLDGMVRLWGTEKSHPILSISCASSVGSYSPSPRANRTSLTTKTCSPGTISRFSSSAKESKSSTLLKQGRVHSPILGKSISVSDVGATPFSVWPIYSRFFHRDQFLVTTSGSEIHLRTYSLQHIDPSQFPLPNRQKPAQHTSVNHSAVSTTSTCHSGGSVGSSRTKVILRLKSNAQTVTALSCLNTLPSQYLVSATSNCALHLWDIETGQAVITWHDAHTRMVHWTCMGETLGGVATGFEKLFVSMSVGDGIKIWDIRCGSVRSTPAGSGGLLFGDAADLSPPSLLAALQLNGHVNKFADVRCSVSPCGQYIAAGSEDHHAYMYDIRMGRLVGKTRGNHGSVVTDVAFHPTQREMATGSQGGRIQFFQS</sequence>
<feature type="repeat" description="WD" evidence="1">
    <location>
        <begin position="771"/>
        <end position="817"/>
    </location>
</feature>